<dbReference type="SUPFAM" id="SSF55785">
    <property type="entry name" value="PYP-like sensor domain (PAS domain)"/>
    <property type="match status" value="2"/>
</dbReference>
<evidence type="ECO:0000256" key="4">
    <source>
        <dbReference type="PROSITE-ProRule" id="PRU00284"/>
    </source>
</evidence>
<dbReference type="PRINTS" id="PR00260">
    <property type="entry name" value="CHEMTRNSDUCR"/>
</dbReference>
<feature type="transmembrane region" description="Helical" evidence="7">
    <location>
        <begin position="172"/>
        <end position="194"/>
    </location>
</feature>
<feature type="domain" description="HAMP" evidence="10">
    <location>
        <begin position="497"/>
        <end position="549"/>
    </location>
</feature>
<dbReference type="STRING" id="407234.SAMN05421795_101163"/>
<evidence type="ECO:0000256" key="1">
    <source>
        <dbReference type="ARBA" id="ARBA00004370"/>
    </source>
</evidence>
<dbReference type="Gene3D" id="3.30.450.20">
    <property type="entry name" value="PAS domain"/>
    <property type="match status" value="2"/>
</dbReference>
<keyword evidence="7" id="KW-0812">Transmembrane</keyword>
<dbReference type="PROSITE" id="PS50111">
    <property type="entry name" value="CHEMOTAXIS_TRANSDUC_2"/>
    <property type="match status" value="1"/>
</dbReference>
<keyword evidence="7" id="KW-1133">Transmembrane helix</keyword>
<dbReference type="PROSITE" id="PS50885">
    <property type="entry name" value="HAMP"/>
    <property type="match status" value="2"/>
</dbReference>
<feature type="domain" description="Methyl-accepting transducer" evidence="8">
    <location>
        <begin position="554"/>
        <end position="783"/>
    </location>
</feature>
<dbReference type="EMBL" id="FTOM01000001">
    <property type="protein sequence ID" value="SIS50530.1"/>
    <property type="molecule type" value="Genomic_DNA"/>
</dbReference>
<dbReference type="PANTHER" id="PTHR43531:SF11">
    <property type="entry name" value="METHYL-ACCEPTING CHEMOTAXIS PROTEIN 3"/>
    <property type="match status" value="1"/>
</dbReference>
<dbReference type="CDD" id="cd00130">
    <property type="entry name" value="PAS"/>
    <property type="match status" value="2"/>
</dbReference>
<dbReference type="FunFam" id="1.10.287.950:FF:000001">
    <property type="entry name" value="Methyl-accepting chemotaxis sensory transducer"/>
    <property type="match status" value="1"/>
</dbReference>
<comment type="subcellular location">
    <subcellularLocation>
        <location evidence="1">Membrane</location>
    </subcellularLocation>
</comment>
<accession>A0A1N7JMK0</accession>
<gene>
    <name evidence="11" type="ORF">SAMN05421795_101163</name>
</gene>
<dbReference type="InterPro" id="IPR035965">
    <property type="entry name" value="PAS-like_dom_sf"/>
</dbReference>
<dbReference type="Pfam" id="PF00672">
    <property type="entry name" value="HAMP"/>
    <property type="match status" value="1"/>
</dbReference>
<keyword evidence="2" id="KW-0145">Chemotaxis</keyword>
<dbReference type="AlphaFoldDB" id="A0A1N7JMK0"/>
<sequence>MSTAPRSNPFSSVFAKITLMVTLCGFIFGGLMVALSDNASQTRAAEETRAHAASVTPLIARQVIGALRFDKADQAESVLTDILSDSNGEGIGMALVNAEGAPFVTVGAKTDALLSVARKAIQTGAEARSEDGFTYAMPLMAGAQQNVIGALVSAWSPEPAIVAARADMLKTLGITAGTFVLCIIGVAWAIYAVIARPLNRVNSAMSQVAVGHYETEIPATHRRDEIGAIARSLDTFREGLAASEEANRTAILRGAALEAGSVAVMITDNDNRITFLNPAMTALFRKNLAALRKFRADFDPDNLLGQRADQIIPQGKQAVSSRDQGQKGAMRLEQRLDGAYLVVSINTIHDPMGKKIGHVAEWRDVTRAQHDEAVVSAIDLSQARAEVSTDGRLQSANDRFMAMMGDGADRLVGTDVRPLISMTDGSPVFDSLAKGKPLTGKMAFTRPAGGQALVLGAFSPVLDSQGQPQQFVLLGTDVTEAEDAVARATEERARTEAAQQKVVDALRGALRALSDGDLTATIDARFQPEYEELRNDYNAALSNLRTAMQEVLENASTIRNESGEIASAAEDLSRRTEQQAATLEETAAALNELTESVRSAAEVAAQANEMVAKAKANAETSGNVVREAIHAMGEIEKSSGNISRITSVIDEIAFQTNLLALNAGVEAARAGEAGRGFAVVASEVRALAQRSSEAAREIAGLISASNDQVKRGVGLVGQAGEALSGIESSVGEVYTFVSEIAVSAREQSSGLAEINTAVTQLDQVTQQNAAMFEETTAASHALTREAESLNTTTARFRISGQAAPGRAPVATAAAKPAPAPARPAPAAKPRPAPAKAAQAAPMSKPAPKPASKPAAKSAAPPAATGGARRATALAVKPETDDSDWEDF</sequence>
<dbReference type="InterPro" id="IPR000700">
    <property type="entry name" value="PAS-assoc_C"/>
</dbReference>
<dbReference type="InterPro" id="IPR004089">
    <property type="entry name" value="MCPsignal_dom"/>
</dbReference>
<dbReference type="SUPFAM" id="SSF158472">
    <property type="entry name" value="HAMP domain-like"/>
    <property type="match status" value="1"/>
</dbReference>
<evidence type="ECO:0000259" key="10">
    <source>
        <dbReference type="PROSITE" id="PS50885"/>
    </source>
</evidence>
<evidence type="ECO:0000259" key="9">
    <source>
        <dbReference type="PROSITE" id="PS50113"/>
    </source>
</evidence>
<feature type="compositionally biased region" description="Low complexity" evidence="6">
    <location>
        <begin position="802"/>
        <end position="816"/>
    </location>
</feature>
<dbReference type="PANTHER" id="PTHR43531">
    <property type="entry name" value="PROTEIN ICFG"/>
    <property type="match status" value="1"/>
</dbReference>
<feature type="compositionally biased region" description="Low complexity" evidence="6">
    <location>
        <begin position="851"/>
        <end position="872"/>
    </location>
</feature>
<evidence type="ECO:0000259" key="8">
    <source>
        <dbReference type="PROSITE" id="PS50111"/>
    </source>
</evidence>
<dbReference type="SUPFAM" id="SSF58104">
    <property type="entry name" value="Methyl-accepting chemotaxis protein (MCP) signaling domain"/>
    <property type="match status" value="1"/>
</dbReference>
<dbReference type="InterPro" id="IPR051310">
    <property type="entry name" value="MCP_chemotaxis"/>
</dbReference>
<feature type="compositionally biased region" description="Low complexity" evidence="6">
    <location>
        <begin position="833"/>
        <end position="843"/>
    </location>
</feature>
<dbReference type="Pfam" id="PF13188">
    <property type="entry name" value="PAS_8"/>
    <property type="match status" value="1"/>
</dbReference>
<name>A0A1N7JMK0_9RHOB</name>
<dbReference type="InterPro" id="IPR004090">
    <property type="entry name" value="Chemotax_Me-accpt_rcpt"/>
</dbReference>
<dbReference type="SMART" id="SM00283">
    <property type="entry name" value="MA"/>
    <property type="match status" value="1"/>
</dbReference>
<keyword evidence="5" id="KW-0175">Coiled coil</keyword>
<comment type="similarity">
    <text evidence="3">Belongs to the methyl-accepting chemotaxis (MCP) protein family.</text>
</comment>
<evidence type="ECO:0000256" key="2">
    <source>
        <dbReference type="ARBA" id="ARBA00022500"/>
    </source>
</evidence>
<feature type="domain" description="PAC" evidence="9">
    <location>
        <begin position="438"/>
        <end position="490"/>
    </location>
</feature>
<keyword evidence="7" id="KW-0472">Membrane</keyword>
<dbReference type="GO" id="GO:0016020">
    <property type="term" value="C:membrane"/>
    <property type="evidence" value="ECO:0007669"/>
    <property type="project" value="UniProtKB-SubCell"/>
</dbReference>
<dbReference type="SMART" id="SM00091">
    <property type="entry name" value="PAS"/>
    <property type="match status" value="2"/>
</dbReference>
<organism evidence="11 12">
    <name type="scientific">Phaeovulum vinaykumarii</name>
    <dbReference type="NCBI Taxonomy" id="407234"/>
    <lineage>
        <taxon>Bacteria</taxon>
        <taxon>Pseudomonadati</taxon>
        <taxon>Pseudomonadota</taxon>
        <taxon>Alphaproteobacteria</taxon>
        <taxon>Rhodobacterales</taxon>
        <taxon>Paracoccaceae</taxon>
        <taxon>Phaeovulum</taxon>
    </lineage>
</organism>
<dbReference type="InterPro" id="IPR013656">
    <property type="entry name" value="PAS_4"/>
</dbReference>
<feature type="transmembrane region" description="Helical" evidence="7">
    <location>
        <begin position="13"/>
        <end position="35"/>
    </location>
</feature>
<evidence type="ECO:0000313" key="12">
    <source>
        <dbReference type="Proteomes" id="UP000186098"/>
    </source>
</evidence>
<dbReference type="PROSITE" id="PS50113">
    <property type="entry name" value="PAC"/>
    <property type="match status" value="1"/>
</dbReference>
<dbReference type="OrthoDB" id="354287at2"/>
<protein>
    <submittedName>
        <fullName evidence="11">Methyl-accepting chemotaxis protein</fullName>
    </submittedName>
</protein>
<dbReference type="Proteomes" id="UP000186098">
    <property type="component" value="Unassembled WGS sequence"/>
</dbReference>
<evidence type="ECO:0000256" key="7">
    <source>
        <dbReference type="SAM" id="Phobius"/>
    </source>
</evidence>
<dbReference type="GO" id="GO:0007165">
    <property type="term" value="P:signal transduction"/>
    <property type="evidence" value="ECO:0007669"/>
    <property type="project" value="UniProtKB-KW"/>
</dbReference>
<dbReference type="Pfam" id="PF08448">
    <property type="entry name" value="PAS_4"/>
    <property type="match status" value="1"/>
</dbReference>
<evidence type="ECO:0000256" key="3">
    <source>
        <dbReference type="ARBA" id="ARBA00029447"/>
    </source>
</evidence>
<evidence type="ECO:0000256" key="6">
    <source>
        <dbReference type="SAM" id="MobiDB-lite"/>
    </source>
</evidence>
<dbReference type="InterPro" id="IPR003660">
    <property type="entry name" value="HAMP_dom"/>
</dbReference>
<proteinExistence type="inferred from homology"/>
<dbReference type="GO" id="GO:0006935">
    <property type="term" value="P:chemotaxis"/>
    <property type="evidence" value="ECO:0007669"/>
    <property type="project" value="UniProtKB-KW"/>
</dbReference>
<feature type="region of interest" description="Disordered" evidence="6">
    <location>
        <begin position="799"/>
        <end position="887"/>
    </location>
</feature>
<evidence type="ECO:0000313" key="11">
    <source>
        <dbReference type="EMBL" id="SIS50530.1"/>
    </source>
</evidence>
<feature type="coiled-coil region" evidence="5">
    <location>
        <begin position="530"/>
        <end position="610"/>
    </location>
</feature>
<dbReference type="Gene3D" id="1.10.287.950">
    <property type="entry name" value="Methyl-accepting chemotaxis protein"/>
    <property type="match status" value="1"/>
</dbReference>
<evidence type="ECO:0000256" key="5">
    <source>
        <dbReference type="SAM" id="Coils"/>
    </source>
</evidence>
<feature type="domain" description="HAMP" evidence="10">
    <location>
        <begin position="192"/>
        <end position="245"/>
    </location>
</feature>
<reference evidence="12" key="1">
    <citation type="submission" date="2017-01" db="EMBL/GenBank/DDBJ databases">
        <authorList>
            <person name="Varghese N."/>
            <person name="Submissions S."/>
        </authorList>
    </citation>
    <scope>NUCLEOTIDE SEQUENCE [LARGE SCALE GENOMIC DNA]</scope>
    <source>
        <strain evidence="12">DSM 18714</strain>
    </source>
</reference>
<keyword evidence="12" id="KW-1185">Reference proteome</keyword>
<dbReference type="CDD" id="cd06225">
    <property type="entry name" value="HAMP"/>
    <property type="match status" value="1"/>
</dbReference>
<dbReference type="Gene3D" id="1.10.8.500">
    <property type="entry name" value="HAMP domain in histidine kinase"/>
    <property type="match status" value="1"/>
</dbReference>
<dbReference type="GO" id="GO:0004888">
    <property type="term" value="F:transmembrane signaling receptor activity"/>
    <property type="evidence" value="ECO:0007669"/>
    <property type="project" value="InterPro"/>
</dbReference>
<dbReference type="SMART" id="SM00304">
    <property type="entry name" value="HAMP"/>
    <property type="match status" value="2"/>
</dbReference>
<dbReference type="CDD" id="cd11386">
    <property type="entry name" value="MCP_signal"/>
    <property type="match status" value="1"/>
</dbReference>
<feature type="compositionally biased region" description="Pro residues" evidence="6">
    <location>
        <begin position="817"/>
        <end position="832"/>
    </location>
</feature>
<dbReference type="InterPro" id="IPR000014">
    <property type="entry name" value="PAS"/>
</dbReference>
<keyword evidence="4" id="KW-0807">Transducer</keyword>
<dbReference type="RefSeq" id="WP_076363036.1">
    <property type="nucleotide sequence ID" value="NZ_FTOM01000001.1"/>
</dbReference>
<dbReference type="Pfam" id="PF00015">
    <property type="entry name" value="MCPsignal"/>
    <property type="match status" value="1"/>
</dbReference>